<dbReference type="GO" id="GO:0003677">
    <property type="term" value="F:DNA binding"/>
    <property type="evidence" value="ECO:0007669"/>
    <property type="project" value="UniProtKB-UniRule"/>
</dbReference>
<dbReference type="Proteomes" id="UP000191522">
    <property type="component" value="Unassembled WGS sequence"/>
</dbReference>
<dbReference type="GO" id="GO:0000228">
    <property type="term" value="C:nuclear chromosome"/>
    <property type="evidence" value="ECO:0007669"/>
    <property type="project" value="TreeGrafter"/>
</dbReference>
<dbReference type="Gene3D" id="3.40.1360.10">
    <property type="match status" value="1"/>
</dbReference>
<keyword evidence="6" id="KW-0460">Magnesium</keyword>
<sequence length="386" mass="43380">MALNATFPRADIPQQDRQASVRAYIDTTLTALVDQLSLHPTEAQPSIAIRCRPTPANCTVNRGSGALEAAQNVEMYRTYSWPGATAYESWKFTVIIRILAVIDQAVRTGQWVSKRDIYYIDPAYFRSQDTVDTVIDDLAYTIGVDRGALNVEAAGKGLIAGCFSLKRNSHLILNARFGSQDTLIPRIQQNDEIDISAARWVLVIEKEAVFHRLVRNDYHTKAVAGQGILLTGKGYPDIRTREFIRQLVDATSNDRRPPRFYALVDGDPHGIGIMSTYKYGSLAHRHDNAGLSIPSLRWLGLRVSDAITSAGASDSDGLLTLSVRDRRKIVMMLRNNPVLANDGPEAEWRVELQRMLMLNVKAEIELMYDREGGLEMWIDQRMFRQE</sequence>
<dbReference type="OrthoDB" id="5377392at2759"/>
<dbReference type="InterPro" id="IPR036078">
    <property type="entry name" value="Spo11/TopoVI_A_sf"/>
</dbReference>
<feature type="active site" description="O-(5'-phospho-DNA)-tyrosine intermediate" evidence="10">
    <location>
        <position position="119"/>
    </location>
</feature>
<evidence type="ECO:0000256" key="3">
    <source>
        <dbReference type="ARBA" id="ARBA00006559"/>
    </source>
</evidence>
<evidence type="ECO:0000256" key="4">
    <source>
        <dbReference type="ARBA" id="ARBA00012895"/>
    </source>
</evidence>
<dbReference type="EC" id="5.6.2.2" evidence="4"/>
<dbReference type="GO" id="GO:0042138">
    <property type="term" value="P:meiotic DNA double-strand break formation"/>
    <property type="evidence" value="ECO:0007669"/>
    <property type="project" value="TreeGrafter"/>
</dbReference>
<dbReference type="Gene3D" id="1.10.10.10">
    <property type="entry name" value="Winged helix-like DNA-binding domain superfamily/Winged helix DNA-binding domain"/>
    <property type="match status" value="1"/>
</dbReference>
<dbReference type="CDD" id="cd00223">
    <property type="entry name" value="TOPRIM_TopoIIB_SPO"/>
    <property type="match status" value="1"/>
</dbReference>
<dbReference type="OMA" id="IYYLDPV"/>
<dbReference type="SUPFAM" id="SSF56726">
    <property type="entry name" value="DNA topoisomerase IV, alpha subunit"/>
    <property type="match status" value="1"/>
</dbReference>
<keyword evidence="7 10" id="KW-0799">Topoisomerase</keyword>
<dbReference type="AlphaFoldDB" id="A0A1V6P8A7"/>
<feature type="domain" description="Spo11/DNA topoisomerase VI subunit A N-terminal" evidence="11">
    <location>
        <begin position="90"/>
        <end position="151"/>
    </location>
</feature>
<dbReference type="PRINTS" id="PR01550">
    <property type="entry name" value="TOP6AFAMILY"/>
</dbReference>
<keyword evidence="8 10" id="KW-0238">DNA-binding</keyword>
<evidence type="ECO:0000313" key="13">
    <source>
        <dbReference type="EMBL" id="OQD72816.1"/>
    </source>
</evidence>
<dbReference type="EMBL" id="MDYL01000019">
    <property type="protein sequence ID" value="OQD72816.1"/>
    <property type="molecule type" value="Genomic_DNA"/>
</dbReference>
<dbReference type="Pfam" id="PF21180">
    <property type="entry name" value="TOP6A-Spo11_Toprim"/>
    <property type="match status" value="1"/>
</dbReference>
<dbReference type="PANTHER" id="PTHR10848">
    <property type="entry name" value="MEIOTIC RECOMBINATION PROTEIN SPO11"/>
    <property type="match status" value="1"/>
</dbReference>
<comment type="similarity">
    <text evidence="3 10">Belongs to the TOP6A family.</text>
</comment>
<comment type="catalytic activity">
    <reaction evidence="1 10">
        <text>ATP-dependent breakage, passage and rejoining of double-stranded DNA.</text>
        <dbReference type="EC" id="5.6.2.2"/>
    </reaction>
</comment>
<keyword evidence="9 10" id="KW-0413">Isomerase</keyword>
<dbReference type="InterPro" id="IPR013049">
    <property type="entry name" value="Spo11/TopoVI_A_N"/>
</dbReference>
<dbReference type="STRING" id="69771.A0A1V6P8A7"/>
<evidence type="ECO:0000259" key="12">
    <source>
        <dbReference type="Pfam" id="PF21180"/>
    </source>
</evidence>
<dbReference type="PANTHER" id="PTHR10848:SF0">
    <property type="entry name" value="MEIOTIC RECOMBINATION PROTEIN SPO11"/>
    <property type="match status" value="1"/>
</dbReference>
<dbReference type="Pfam" id="PF04406">
    <property type="entry name" value="TP6A_N"/>
    <property type="match status" value="1"/>
</dbReference>
<keyword evidence="14" id="KW-1185">Reference proteome</keyword>
<evidence type="ECO:0000256" key="8">
    <source>
        <dbReference type="ARBA" id="ARBA00023125"/>
    </source>
</evidence>
<reference evidence="14" key="1">
    <citation type="journal article" date="2017" name="Nat. Microbiol.">
        <title>Global analysis of biosynthetic gene clusters reveals vast potential of secondary metabolite production in Penicillium species.</title>
        <authorList>
            <person name="Nielsen J.C."/>
            <person name="Grijseels S."/>
            <person name="Prigent S."/>
            <person name="Ji B."/>
            <person name="Dainat J."/>
            <person name="Nielsen K.F."/>
            <person name="Frisvad J.C."/>
            <person name="Workman M."/>
            <person name="Nielsen J."/>
        </authorList>
    </citation>
    <scope>NUCLEOTIDE SEQUENCE [LARGE SCALE GENOMIC DNA]</scope>
    <source>
        <strain evidence="14">IBT 11843</strain>
    </source>
</reference>
<accession>A0A1V6P8A7</accession>
<evidence type="ECO:0000256" key="7">
    <source>
        <dbReference type="ARBA" id="ARBA00023029"/>
    </source>
</evidence>
<evidence type="ECO:0000256" key="2">
    <source>
        <dbReference type="ARBA" id="ARBA00001946"/>
    </source>
</evidence>
<feature type="domain" description="Topoisomerase 6 subunit A/Spo11 TOPRIM" evidence="12">
    <location>
        <begin position="200"/>
        <end position="369"/>
    </location>
</feature>
<evidence type="ECO:0000259" key="11">
    <source>
        <dbReference type="Pfam" id="PF04406"/>
    </source>
</evidence>
<gene>
    <name evidence="13" type="ORF">PENDEC_c019G03401</name>
</gene>
<comment type="cofactor">
    <cofactor evidence="2">
        <name>Mg(2+)</name>
        <dbReference type="ChEBI" id="CHEBI:18420"/>
    </cofactor>
</comment>
<comment type="caution">
    <text evidence="13">The sequence shown here is derived from an EMBL/GenBank/DDBJ whole genome shotgun (WGS) entry which is preliminary data.</text>
</comment>
<dbReference type="GO" id="GO:0003918">
    <property type="term" value="F:DNA topoisomerase type II (double strand cut, ATP-hydrolyzing) activity"/>
    <property type="evidence" value="ECO:0007669"/>
    <property type="project" value="UniProtKB-UniRule"/>
</dbReference>
<evidence type="ECO:0000256" key="10">
    <source>
        <dbReference type="PROSITE-ProRule" id="PRU01385"/>
    </source>
</evidence>
<dbReference type="InterPro" id="IPR002815">
    <property type="entry name" value="Spo11/TopoVI_A"/>
</dbReference>
<evidence type="ECO:0000313" key="14">
    <source>
        <dbReference type="Proteomes" id="UP000191522"/>
    </source>
</evidence>
<evidence type="ECO:0000256" key="9">
    <source>
        <dbReference type="ARBA" id="ARBA00023235"/>
    </source>
</evidence>
<dbReference type="InterPro" id="IPR034136">
    <property type="entry name" value="TOPRIM_Topo6A/Spo11"/>
</dbReference>
<dbReference type="GO" id="GO:0005524">
    <property type="term" value="F:ATP binding"/>
    <property type="evidence" value="ECO:0007669"/>
    <property type="project" value="InterPro"/>
</dbReference>
<organism evidence="13 14">
    <name type="scientific">Penicillium decumbens</name>
    <dbReference type="NCBI Taxonomy" id="69771"/>
    <lineage>
        <taxon>Eukaryota</taxon>
        <taxon>Fungi</taxon>
        <taxon>Dikarya</taxon>
        <taxon>Ascomycota</taxon>
        <taxon>Pezizomycotina</taxon>
        <taxon>Eurotiomycetes</taxon>
        <taxon>Eurotiomycetidae</taxon>
        <taxon>Eurotiales</taxon>
        <taxon>Aspergillaceae</taxon>
        <taxon>Penicillium</taxon>
    </lineage>
</organism>
<evidence type="ECO:0000256" key="6">
    <source>
        <dbReference type="ARBA" id="ARBA00022842"/>
    </source>
</evidence>
<keyword evidence="5" id="KW-0479">Metal-binding</keyword>
<name>A0A1V6P8A7_PENDC</name>
<evidence type="ECO:0000256" key="1">
    <source>
        <dbReference type="ARBA" id="ARBA00000185"/>
    </source>
</evidence>
<dbReference type="InterPro" id="IPR036388">
    <property type="entry name" value="WH-like_DNA-bd_sf"/>
</dbReference>
<dbReference type="GO" id="GO:0000706">
    <property type="term" value="P:meiotic DNA double-strand break processing"/>
    <property type="evidence" value="ECO:0007669"/>
    <property type="project" value="TreeGrafter"/>
</dbReference>
<dbReference type="FunFam" id="3.40.1360.10:FF:000018">
    <property type="entry name" value="Type II DNA topoisomerase VI subunit A"/>
    <property type="match status" value="1"/>
</dbReference>
<dbReference type="PROSITE" id="PS52041">
    <property type="entry name" value="TOPO_IIB"/>
    <property type="match status" value="1"/>
</dbReference>
<protein>
    <recommendedName>
        <fullName evidence="4">DNA topoisomerase (ATP-hydrolyzing)</fullName>
        <ecNumber evidence="4">5.6.2.2</ecNumber>
    </recommendedName>
</protein>
<proteinExistence type="inferred from homology"/>
<evidence type="ECO:0000256" key="5">
    <source>
        <dbReference type="ARBA" id="ARBA00022723"/>
    </source>
</evidence>
<dbReference type="GO" id="GO:0046872">
    <property type="term" value="F:metal ion binding"/>
    <property type="evidence" value="ECO:0007669"/>
    <property type="project" value="UniProtKB-KW"/>
</dbReference>
<dbReference type="GO" id="GO:0007131">
    <property type="term" value="P:reciprocal meiotic recombination"/>
    <property type="evidence" value="ECO:0007669"/>
    <property type="project" value="TreeGrafter"/>
</dbReference>